<organism evidence="1 2">
    <name type="scientific">Mesorhizobium alhagi CCNWXJ12-2</name>
    <dbReference type="NCBI Taxonomy" id="1107882"/>
    <lineage>
        <taxon>Bacteria</taxon>
        <taxon>Pseudomonadati</taxon>
        <taxon>Pseudomonadota</taxon>
        <taxon>Alphaproteobacteria</taxon>
        <taxon>Hyphomicrobiales</taxon>
        <taxon>Phyllobacteriaceae</taxon>
        <taxon>Allomesorhizobium</taxon>
    </lineage>
</organism>
<dbReference type="Proteomes" id="UP000003250">
    <property type="component" value="Unassembled WGS sequence"/>
</dbReference>
<dbReference type="EMBL" id="AHAM01000221">
    <property type="protein sequence ID" value="EHK54192.1"/>
    <property type="molecule type" value="Genomic_DNA"/>
</dbReference>
<evidence type="ECO:0000313" key="1">
    <source>
        <dbReference type="EMBL" id="EHK54192.1"/>
    </source>
</evidence>
<protein>
    <submittedName>
        <fullName evidence="1">Uncharacterized protein</fullName>
    </submittedName>
</protein>
<dbReference type="AlphaFoldDB" id="H0HYI3"/>
<accession>H0HYI3</accession>
<reference evidence="1 2" key="1">
    <citation type="journal article" date="2012" name="J. Bacteriol.">
        <title>Draft Genome Sequence of Mesorhizobium alhagi CCNWXJ12-2T, a Novel Salt-Resistant Species Isolated from the Desert of Northwestern China.</title>
        <authorList>
            <person name="Zhou M."/>
            <person name="Chen W."/>
            <person name="Chen H."/>
            <person name="Wei G."/>
        </authorList>
    </citation>
    <scope>NUCLEOTIDE SEQUENCE [LARGE SCALE GENOMIC DNA]</scope>
    <source>
        <strain evidence="1 2">CCNWXJ12-2</strain>
    </source>
</reference>
<name>H0HYI3_9HYPH</name>
<sequence>MTVGELIAVLQEMPQELPVLVSSQDTGYTEHFEVALEIVAEDEAYASDDWWAGRYQPFSDSLSPRKAFNAVLVTRGEAR</sequence>
<proteinExistence type="predicted"/>
<dbReference type="PATRIC" id="fig|1107882.3.peg.5108"/>
<gene>
    <name evidence="1" type="ORF">MAXJ12_26318</name>
</gene>
<evidence type="ECO:0000313" key="2">
    <source>
        <dbReference type="Proteomes" id="UP000003250"/>
    </source>
</evidence>
<dbReference type="RefSeq" id="WP_008838840.1">
    <property type="nucleotide sequence ID" value="NZ_AHAM01000221.1"/>
</dbReference>
<keyword evidence="2" id="KW-1185">Reference proteome</keyword>